<gene>
    <name evidence="3" type="ORF">GCM10010394_18000</name>
</gene>
<accession>A0ABN1FED1</accession>
<dbReference type="Pfam" id="PF00753">
    <property type="entry name" value="Lactamase_B"/>
    <property type="match status" value="1"/>
</dbReference>
<comment type="caution">
    <text evidence="3">The sequence shown here is derived from an EMBL/GenBank/DDBJ whole genome shotgun (WGS) entry which is preliminary data.</text>
</comment>
<keyword evidence="4" id="KW-1185">Reference proteome</keyword>
<feature type="domain" description="Metallo-beta-lactamase" evidence="2">
    <location>
        <begin position="43"/>
        <end position="226"/>
    </location>
</feature>
<evidence type="ECO:0000256" key="1">
    <source>
        <dbReference type="SAM" id="MobiDB-lite"/>
    </source>
</evidence>
<dbReference type="PANTHER" id="PTHR42951:SF4">
    <property type="entry name" value="ACYL-COENZYME A THIOESTERASE MBLAC2"/>
    <property type="match status" value="1"/>
</dbReference>
<proteinExistence type="predicted"/>
<dbReference type="PANTHER" id="PTHR42951">
    <property type="entry name" value="METALLO-BETA-LACTAMASE DOMAIN-CONTAINING"/>
    <property type="match status" value="1"/>
</dbReference>
<dbReference type="EMBL" id="BAAACA010000009">
    <property type="protein sequence ID" value="GAA0589064.1"/>
    <property type="molecule type" value="Genomic_DNA"/>
</dbReference>
<feature type="compositionally biased region" description="Polar residues" evidence="1">
    <location>
        <begin position="1"/>
        <end position="12"/>
    </location>
</feature>
<feature type="region of interest" description="Disordered" evidence="1">
    <location>
        <begin position="1"/>
        <end position="21"/>
    </location>
</feature>
<dbReference type="CDD" id="cd16282">
    <property type="entry name" value="metallo-hydrolase-like_MBL-fold"/>
    <property type="match status" value="1"/>
</dbReference>
<dbReference type="SMART" id="SM00849">
    <property type="entry name" value="Lactamase_B"/>
    <property type="match status" value="1"/>
</dbReference>
<protein>
    <submittedName>
        <fullName evidence="3">MBL fold metallo-hydrolase</fullName>
    </submittedName>
</protein>
<sequence>MERMSLPSTTPADSRPFRVPPPRVEEVADGIFAYVQPDGGWCLNNAGILAGPHTVALVDTAATEARARALRAAALERGGAEPRTVLNTHHHGDHTFGNAVAAPYATVIAHTHTRAEMAEKGEGLKHVWPDTPWGDLGGLGRSLPMVTFEDRLTVYVDELAVELMYVGPAHSSNDVVVWVPEHRVLFAGDVLMPGCTPFLLAGSVVGSLEAVARLRALGPRTVVGGHGPVAGPEALDEAEAYLRRLQELATQGIEAGVTPFEAARDAPLGAFAQLRDPERLVANLHRAYSEALGRPLDTQIRSAPVMGEMARLNGGSALACLA</sequence>
<reference evidence="3 4" key="1">
    <citation type="journal article" date="2019" name="Int. J. Syst. Evol. Microbiol.">
        <title>The Global Catalogue of Microorganisms (GCM) 10K type strain sequencing project: providing services to taxonomists for standard genome sequencing and annotation.</title>
        <authorList>
            <consortium name="The Broad Institute Genomics Platform"/>
            <consortium name="The Broad Institute Genome Sequencing Center for Infectious Disease"/>
            <person name="Wu L."/>
            <person name="Ma J."/>
        </authorList>
    </citation>
    <scope>NUCLEOTIDE SEQUENCE [LARGE SCALE GENOMIC DNA]</scope>
    <source>
        <strain evidence="3 4">JCM 5067</strain>
    </source>
</reference>
<evidence type="ECO:0000313" key="3">
    <source>
        <dbReference type="EMBL" id="GAA0589064.1"/>
    </source>
</evidence>
<dbReference type="InterPro" id="IPR001279">
    <property type="entry name" value="Metallo-B-lactamas"/>
</dbReference>
<dbReference type="Gene3D" id="3.60.15.10">
    <property type="entry name" value="Ribonuclease Z/Hydroxyacylglutathione hydrolase-like"/>
    <property type="match status" value="1"/>
</dbReference>
<name>A0ABN1FED1_9ACTN</name>
<evidence type="ECO:0000259" key="2">
    <source>
        <dbReference type="SMART" id="SM00849"/>
    </source>
</evidence>
<dbReference type="InterPro" id="IPR036866">
    <property type="entry name" value="RibonucZ/Hydroxyglut_hydro"/>
</dbReference>
<evidence type="ECO:0000313" key="4">
    <source>
        <dbReference type="Proteomes" id="UP001500668"/>
    </source>
</evidence>
<organism evidence="3 4">
    <name type="scientific">Streptomyces crystallinus</name>
    <dbReference type="NCBI Taxonomy" id="68191"/>
    <lineage>
        <taxon>Bacteria</taxon>
        <taxon>Bacillati</taxon>
        <taxon>Actinomycetota</taxon>
        <taxon>Actinomycetes</taxon>
        <taxon>Kitasatosporales</taxon>
        <taxon>Streptomycetaceae</taxon>
        <taxon>Streptomyces</taxon>
    </lineage>
</organism>
<dbReference type="Proteomes" id="UP001500668">
    <property type="component" value="Unassembled WGS sequence"/>
</dbReference>
<dbReference type="InterPro" id="IPR050855">
    <property type="entry name" value="NDM-1-like"/>
</dbReference>
<dbReference type="SUPFAM" id="SSF56281">
    <property type="entry name" value="Metallo-hydrolase/oxidoreductase"/>
    <property type="match status" value="1"/>
</dbReference>